<dbReference type="GO" id="GO:0043332">
    <property type="term" value="C:mating projection tip"/>
    <property type="evidence" value="ECO:0007669"/>
    <property type="project" value="TreeGrafter"/>
</dbReference>
<dbReference type="EMBL" id="BSXU01002397">
    <property type="protein sequence ID" value="GMG37152.1"/>
    <property type="molecule type" value="Genomic_DNA"/>
</dbReference>
<dbReference type="PANTHER" id="PTHR47174:SF1">
    <property type="entry name" value="REDUCED VIABILITY UPON STARVATION PROTEIN 167"/>
    <property type="match status" value="1"/>
</dbReference>
<organism evidence="5 6">
    <name type="scientific">Ambrosiozyma monospora</name>
    <name type="common">Yeast</name>
    <name type="synonym">Endomycopsis monosporus</name>
    <dbReference type="NCBI Taxonomy" id="43982"/>
    <lineage>
        <taxon>Eukaryota</taxon>
        <taxon>Fungi</taxon>
        <taxon>Dikarya</taxon>
        <taxon>Ascomycota</taxon>
        <taxon>Saccharomycotina</taxon>
        <taxon>Pichiomycetes</taxon>
        <taxon>Pichiales</taxon>
        <taxon>Pichiaceae</taxon>
        <taxon>Ambrosiozyma</taxon>
    </lineage>
</organism>
<protein>
    <submittedName>
        <fullName evidence="5">Unnamed protein product</fullName>
    </submittedName>
</protein>
<dbReference type="InterPro" id="IPR001452">
    <property type="entry name" value="SH3_domain"/>
</dbReference>
<dbReference type="AlphaFoldDB" id="A0A9W7DGA1"/>
<keyword evidence="6" id="KW-1185">Reference proteome</keyword>
<name>A0A9W7DGA1_AMBMO</name>
<sequence>MYFCQLHIFHELYNVVQKCTSDDMSSNLRFGEIIRSLKDKQDVTAESVSHLKITHFTRSVFPINASTTSTRNFSFERQKQLAAVADDGKEQIREDEEEAETPPPPFETEKNLEIVIANFDFQTSEPGDLCFFTGEYIRVLKRNKSGWWEGEKMSDHSKGVFPYNYVKFMNN</sequence>
<dbReference type="Pfam" id="PF14604">
    <property type="entry name" value="SH3_9"/>
    <property type="match status" value="1"/>
</dbReference>
<dbReference type="Gene3D" id="2.30.30.40">
    <property type="entry name" value="SH3 Domains"/>
    <property type="match status" value="1"/>
</dbReference>
<feature type="domain" description="SH3" evidence="4">
    <location>
        <begin position="110"/>
        <end position="171"/>
    </location>
</feature>
<dbReference type="SMART" id="SM00326">
    <property type="entry name" value="SH3"/>
    <property type="match status" value="1"/>
</dbReference>
<gene>
    <name evidence="5" type="ORF">Amon01_000476300</name>
</gene>
<proteinExistence type="predicted"/>
<keyword evidence="1 2" id="KW-0728">SH3 domain</keyword>
<dbReference type="PRINTS" id="PR00452">
    <property type="entry name" value="SH3DOMAIN"/>
</dbReference>
<dbReference type="GO" id="GO:0008289">
    <property type="term" value="F:lipid binding"/>
    <property type="evidence" value="ECO:0007669"/>
    <property type="project" value="TreeGrafter"/>
</dbReference>
<dbReference type="InterPro" id="IPR046982">
    <property type="entry name" value="BIN3/RVS161-like"/>
</dbReference>
<feature type="region of interest" description="Disordered" evidence="3">
    <location>
        <begin position="85"/>
        <end position="107"/>
    </location>
</feature>
<dbReference type="GO" id="GO:0006897">
    <property type="term" value="P:endocytosis"/>
    <property type="evidence" value="ECO:0007669"/>
    <property type="project" value="InterPro"/>
</dbReference>
<accession>A0A9W7DGA1</accession>
<evidence type="ECO:0000256" key="2">
    <source>
        <dbReference type="PROSITE-ProRule" id="PRU00192"/>
    </source>
</evidence>
<evidence type="ECO:0000256" key="3">
    <source>
        <dbReference type="SAM" id="MobiDB-lite"/>
    </source>
</evidence>
<dbReference type="SUPFAM" id="SSF50044">
    <property type="entry name" value="SH3-domain"/>
    <property type="match status" value="1"/>
</dbReference>
<dbReference type="PROSITE" id="PS50002">
    <property type="entry name" value="SH3"/>
    <property type="match status" value="1"/>
</dbReference>
<dbReference type="OrthoDB" id="10255128at2759"/>
<comment type="caution">
    <text evidence="5">The sequence shown here is derived from an EMBL/GenBank/DDBJ whole genome shotgun (WGS) entry which is preliminary data.</text>
</comment>
<dbReference type="GO" id="GO:1990528">
    <property type="term" value="C:Rvs161p-Rvs167p complex"/>
    <property type="evidence" value="ECO:0007669"/>
    <property type="project" value="TreeGrafter"/>
</dbReference>
<evidence type="ECO:0000259" key="4">
    <source>
        <dbReference type="PROSITE" id="PS50002"/>
    </source>
</evidence>
<evidence type="ECO:0000313" key="6">
    <source>
        <dbReference type="Proteomes" id="UP001165063"/>
    </source>
</evidence>
<dbReference type="CDD" id="cd00174">
    <property type="entry name" value="SH3"/>
    <property type="match status" value="1"/>
</dbReference>
<dbReference type="PANTHER" id="PTHR47174">
    <property type="entry name" value="BRIDGING INTEGRATOR 3"/>
    <property type="match status" value="1"/>
</dbReference>
<evidence type="ECO:0000256" key="1">
    <source>
        <dbReference type="ARBA" id="ARBA00022443"/>
    </source>
</evidence>
<dbReference type="Proteomes" id="UP001165063">
    <property type="component" value="Unassembled WGS sequence"/>
</dbReference>
<dbReference type="GO" id="GO:0051666">
    <property type="term" value="P:actin cortical patch localization"/>
    <property type="evidence" value="ECO:0007669"/>
    <property type="project" value="InterPro"/>
</dbReference>
<dbReference type="InterPro" id="IPR036028">
    <property type="entry name" value="SH3-like_dom_sf"/>
</dbReference>
<dbReference type="GO" id="GO:0097320">
    <property type="term" value="P:plasma membrane tubulation"/>
    <property type="evidence" value="ECO:0007669"/>
    <property type="project" value="TreeGrafter"/>
</dbReference>
<evidence type="ECO:0000313" key="5">
    <source>
        <dbReference type="EMBL" id="GMG37152.1"/>
    </source>
</evidence>
<dbReference type="GO" id="GO:0030479">
    <property type="term" value="C:actin cortical patch"/>
    <property type="evidence" value="ECO:0007669"/>
    <property type="project" value="TreeGrafter"/>
</dbReference>
<dbReference type="GO" id="GO:0031097">
    <property type="term" value="C:medial cortex"/>
    <property type="evidence" value="ECO:0007669"/>
    <property type="project" value="TreeGrafter"/>
</dbReference>
<reference evidence="5" key="1">
    <citation type="submission" date="2023-04" db="EMBL/GenBank/DDBJ databases">
        <title>Ambrosiozyma monospora NBRC 1965.</title>
        <authorList>
            <person name="Ichikawa N."/>
            <person name="Sato H."/>
            <person name="Tonouchi N."/>
        </authorList>
    </citation>
    <scope>NUCLEOTIDE SEQUENCE</scope>
    <source>
        <strain evidence="5">NBRC 1965</strain>
    </source>
</reference>